<dbReference type="GO" id="GO:0052914">
    <property type="term" value="F:16S rRNA (guanine(1207)-N(2))-methyltransferase activity"/>
    <property type="evidence" value="ECO:0007669"/>
    <property type="project" value="UniProtKB-EC"/>
</dbReference>
<dbReference type="Pfam" id="PF05175">
    <property type="entry name" value="MTS"/>
    <property type="match status" value="1"/>
</dbReference>
<comment type="caution">
    <text evidence="9">The sequence shown here is derived from an EMBL/GenBank/DDBJ whole genome shotgun (WGS) entry which is preliminary data.</text>
</comment>
<feature type="domain" description="Methyltransferase small N-terminal" evidence="8">
    <location>
        <begin position="59"/>
        <end position="145"/>
    </location>
</feature>
<keyword evidence="3 6" id="KW-0489">Methyltransferase</keyword>
<keyword evidence="4 6" id="KW-0808">Transferase</keyword>
<dbReference type="OrthoDB" id="9816072at2"/>
<protein>
    <recommendedName>
        <fullName evidence="6">Ribosomal RNA small subunit methyltransferase C</fullName>
        <ecNumber evidence="6">2.1.1.172</ecNumber>
    </recommendedName>
    <alternativeName>
        <fullName evidence="6">16S rRNA m2G1207 methyltransferase</fullName>
    </alternativeName>
    <alternativeName>
        <fullName evidence="6">rRNA (guanine-N(2)-)-methyltransferase RsmC</fullName>
    </alternativeName>
</protein>
<dbReference type="PANTHER" id="PTHR47816:SF4">
    <property type="entry name" value="RIBOSOMAL RNA SMALL SUBUNIT METHYLTRANSFERASE C"/>
    <property type="match status" value="1"/>
</dbReference>
<evidence type="ECO:0000256" key="5">
    <source>
        <dbReference type="ARBA" id="ARBA00022691"/>
    </source>
</evidence>
<feature type="domain" description="Methyltransferase small" evidence="7">
    <location>
        <begin position="161"/>
        <end position="326"/>
    </location>
</feature>
<comment type="catalytic activity">
    <reaction evidence="6">
        <text>guanosine(1207) in 16S rRNA + S-adenosyl-L-methionine = N(2)-methylguanosine(1207) in 16S rRNA + S-adenosyl-L-homocysteine + H(+)</text>
        <dbReference type="Rhea" id="RHEA:42736"/>
        <dbReference type="Rhea" id="RHEA-COMP:10213"/>
        <dbReference type="Rhea" id="RHEA-COMP:10214"/>
        <dbReference type="ChEBI" id="CHEBI:15378"/>
        <dbReference type="ChEBI" id="CHEBI:57856"/>
        <dbReference type="ChEBI" id="CHEBI:59789"/>
        <dbReference type="ChEBI" id="CHEBI:74269"/>
        <dbReference type="ChEBI" id="CHEBI:74481"/>
        <dbReference type="EC" id="2.1.1.172"/>
    </reaction>
</comment>
<accession>W7QXL1</accession>
<dbReference type="AlphaFoldDB" id="W7QXL1"/>
<dbReference type="SUPFAM" id="SSF53335">
    <property type="entry name" value="S-adenosyl-L-methionine-dependent methyltransferases"/>
    <property type="match status" value="1"/>
</dbReference>
<keyword evidence="5 6" id="KW-0949">S-adenosyl-L-methionine</keyword>
<dbReference type="Pfam" id="PF08468">
    <property type="entry name" value="MTS_N"/>
    <property type="match status" value="1"/>
</dbReference>
<dbReference type="InterPro" id="IPR046977">
    <property type="entry name" value="RsmC/RlmG"/>
</dbReference>
<dbReference type="RefSeq" id="WP_035014521.1">
    <property type="nucleotide sequence ID" value="NZ_ARZY01000016.1"/>
</dbReference>
<evidence type="ECO:0000256" key="1">
    <source>
        <dbReference type="ARBA" id="ARBA00022490"/>
    </source>
</evidence>
<dbReference type="PANTHER" id="PTHR47816">
    <property type="entry name" value="RIBOSOMAL RNA SMALL SUBUNIT METHYLTRANSFERASE C"/>
    <property type="match status" value="1"/>
</dbReference>
<evidence type="ECO:0000256" key="3">
    <source>
        <dbReference type="ARBA" id="ARBA00022603"/>
    </source>
</evidence>
<dbReference type="EC" id="2.1.1.172" evidence="6"/>
<dbReference type="HAMAP" id="MF_01862">
    <property type="entry name" value="16SrRNA_methyltr_C"/>
    <property type="match status" value="1"/>
</dbReference>
<evidence type="ECO:0000313" key="10">
    <source>
        <dbReference type="Proteomes" id="UP000019276"/>
    </source>
</evidence>
<dbReference type="eggNOG" id="COG2813">
    <property type="taxonomic scope" value="Bacteria"/>
</dbReference>
<comment type="similarity">
    <text evidence="6">Belongs to the methyltransferase superfamily. RsmC family.</text>
</comment>
<evidence type="ECO:0000313" key="9">
    <source>
        <dbReference type="EMBL" id="EWH10025.1"/>
    </source>
</evidence>
<evidence type="ECO:0000259" key="7">
    <source>
        <dbReference type="Pfam" id="PF05175"/>
    </source>
</evidence>
<dbReference type="Gene3D" id="3.40.50.150">
    <property type="entry name" value="Vaccinia Virus protein VP39"/>
    <property type="match status" value="2"/>
</dbReference>
<dbReference type="EMBL" id="ARZY01000016">
    <property type="protein sequence ID" value="EWH10025.1"/>
    <property type="molecule type" value="Genomic_DNA"/>
</dbReference>
<keyword evidence="2 6" id="KW-0698">rRNA processing</keyword>
<evidence type="ECO:0000259" key="8">
    <source>
        <dbReference type="Pfam" id="PF08468"/>
    </source>
</evidence>
<dbReference type="STRING" id="1328313.DS2_09542"/>
<comment type="subcellular location">
    <subcellularLocation>
        <location evidence="6">Cytoplasm</location>
    </subcellularLocation>
</comment>
<reference evidence="9 10" key="1">
    <citation type="journal article" date="2014" name="Genome Announc.">
        <title>Draft Genome Sequence of the Agar-Degrading Bacterium Catenovulum sp. Strain DS-2, Isolated from Intestines of Haliotis diversicolor.</title>
        <authorList>
            <person name="Shan D."/>
            <person name="Li X."/>
            <person name="Gu Z."/>
            <person name="Wei G."/>
            <person name="Gao Z."/>
            <person name="Shao Z."/>
        </authorList>
    </citation>
    <scope>NUCLEOTIDE SEQUENCE [LARGE SCALE GENOMIC DNA]</scope>
    <source>
        <strain evidence="9 10">DS-2</strain>
    </source>
</reference>
<dbReference type="InterPro" id="IPR007848">
    <property type="entry name" value="Small_mtfrase_dom"/>
</dbReference>
<dbReference type="InterPro" id="IPR023543">
    <property type="entry name" value="rRNA_ssu_MeTfrase_C"/>
</dbReference>
<dbReference type="Proteomes" id="UP000019276">
    <property type="component" value="Unassembled WGS sequence"/>
</dbReference>
<keyword evidence="10" id="KW-1185">Reference proteome</keyword>
<comment type="subunit">
    <text evidence="6">Monomer.</text>
</comment>
<dbReference type="CDD" id="cd02440">
    <property type="entry name" value="AdoMet_MTases"/>
    <property type="match status" value="1"/>
</dbReference>
<dbReference type="InterPro" id="IPR013675">
    <property type="entry name" value="Mtase_sm_N"/>
</dbReference>
<sequence length="331" mass="37335">MQTQSLASQLLKKTLSDYIDESFLFVDPITNADLSDHCFSNSDTWLFKEMSCNGNQAYLWPTKPNKHYKNVVLFLPKSKEKAIWLVEQLKSFLPTKTIIYFVGENKGGIKSSAKLFANHLDKITKVASGKHCVLLRGELNDTQAQPYHFVESNYDVKGKTVKVASLPGVFSHKELDHGTQLLLENLPANISGKVLDFACGCGVIGSFIKKYHPACEIDLCDIDSLAVESSKQTLKINELVGSVVISDGLMKISSNYQWIFSNPPFHTGIKIDYHISERFIKDCKSVLTSNGRLYIVANRFLKYAQILQDHFNKVDVVAEDNKFKVYCAYNR</sequence>
<evidence type="ECO:0000256" key="2">
    <source>
        <dbReference type="ARBA" id="ARBA00022552"/>
    </source>
</evidence>
<organism evidence="9 10">
    <name type="scientific">Catenovulum agarivorans DS-2</name>
    <dbReference type="NCBI Taxonomy" id="1328313"/>
    <lineage>
        <taxon>Bacteria</taxon>
        <taxon>Pseudomonadati</taxon>
        <taxon>Pseudomonadota</taxon>
        <taxon>Gammaproteobacteria</taxon>
        <taxon>Alteromonadales</taxon>
        <taxon>Alteromonadaceae</taxon>
        <taxon>Catenovulum</taxon>
    </lineage>
</organism>
<evidence type="ECO:0000256" key="4">
    <source>
        <dbReference type="ARBA" id="ARBA00022679"/>
    </source>
</evidence>
<dbReference type="InterPro" id="IPR029063">
    <property type="entry name" value="SAM-dependent_MTases_sf"/>
</dbReference>
<gene>
    <name evidence="6" type="primary">rsmC</name>
    <name evidence="9" type="ORF">DS2_09542</name>
</gene>
<comment type="function">
    <text evidence="6">Specifically methylates the guanine in position 1207 of 16S rRNA in the 30S particle.</text>
</comment>
<name>W7QXL1_9ALTE</name>
<keyword evidence="1 6" id="KW-0963">Cytoplasm</keyword>
<evidence type="ECO:0000256" key="6">
    <source>
        <dbReference type="HAMAP-Rule" id="MF_01862"/>
    </source>
</evidence>
<proteinExistence type="inferred from homology"/>
<dbReference type="GO" id="GO:0005737">
    <property type="term" value="C:cytoplasm"/>
    <property type="evidence" value="ECO:0007669"/>
    <property type="project" value="UniProtKB-SubCell"/>
</dbReference>